<feature type="signal peptide" evidence="2">
    <location>
        <begin position="1"/>
        <end position="21"/>
    </location>
</feature>
<evidence type="ECO:0000256" key="2">
    <source>
        <dbReference type="SAM" id="SignalP"/>
    </source>
</evidence>
<protein>
    <recommendedName>
        <fullName evidence="5">DUF4148 domain-containing protein</fullName>
    </recommendedName>
</protein>
<name>A0ABQ0U7P4_9GAMM</name>
<accession>A0ABQ0U7P4</accession>
<evidence type="ECO:0000256" key="1">
    <source>
        <dbReference type="SAM" id="MobiDB-lite"/>
    </source>
</evidence>
<evidence type="ECO:0000313" key="4">
    <source>
        <dbReference type="Proteomes" id="UP000321121"/>
    </source>
</evidence>
<dbReference type="Proteomes" id="UP000321121">
    <property type="component" value="Unassembled WGS sequence"/>
</dbReference>
<feature type="compositionally biased region" description="Polar residues" evidence="1">
    <location>
        <begin position="78"/>
        <end position="96"/>
    </location>
</feature>
<sequence>MKTKMIAASLLLAALPLAAQADNASERALTLNQQPLSTASAQGAAAQDASQEDVVATWGASEAMAQARLRLNARQQQTHIASSDNATELARQATQG</sequence>
<evidence type="ECO:0000313" key="3">
    <source>
        <dbReference type="EMBL" id="GEK74542.1"/>
    </source>
</evidence>
<dbReference type="EMBL" id="BJUS01000049">
    <property type="protein sequence ID" value="GEK74542.1"/>
    <property type="molecule type" value="Genomic_DNA"/>
</dbReference>
<organism evidence="3 4">
    <name type="scientific">Halomonas halophila</name>
    <dbReference type="NCBI Taxonomy" id="29573"/>
    <lineage>
        <taxon>Bacteria</taxon>
        <taxon>Pseudomonadati</taxon>
        <taxon>Pseudomonadota</taxon>
        <taxon>Gammaproteobacteria</taxon>
        <taxon>Oceanospirillales</taxon>
        <taxon>Halomonadaceae</taxon>
        <taxon>Halomonas</taxon>
    </lineage>
</organism>
<evidence type="ECO:0008006" key="5">
    <source>
        <dbReference type="Google" id="ProtNLM"/>
    </source>
</evidence>
<gene>
    <name evidence="3" type="ORF">HHA04nite_30860</name>
</gene>
<keyword evidence="2" id="KW-0732">Signal</keyword>
<comment type="caution">
    <text evidence="3">The sequence shown here is derived from an EMBL/GenBank/DDBJ whole genome shotgun (WGS) entry which is preliminary data.</text>
</comment>
<keyword evidence="4" id="KW-1185">Reference proteome</keyword>
<reference evidence="3 4" key="1">
    <citation type="submission" date="2019-07" db="EMBL/GenBank/DDBJ databases">
        <title>Whole genome shotgun sequence of Halomonas halophila NBRC 102604.</title>
        <authorList>
            <person name="Hosoyama A."/>
            <person name="Uohara A."/>
            <person name="Ohji S."/>
            <person name="Ichikawa N."/>
        </authorList>
    </citation>
    <scope>NUCLEOTIDE SEQUENCE [LARGE SCALE GENOMIC DNA]</scope>
    <source>
        <strain evidence="3 4">NBRC 102604</strain>
    </source>
</reference>
<feature type="chain" id="PRO_5047324624" description="DUF4148 domain-containing protein" evidence="2">
    <location>
        <begin position="22"/>
        <end position="96"/>
    </location>
</feature>
<proteinExistence type="predicted"/>
<dbReference type="RefSeq" id="WP_046079032.1">
    <property type="nucleotide sequence ID" value="NZ_BJUS01000049.1"/>
</dbReference>
<feature type="region of interest" description="Disordered" evidence="1">
    <location>
        <begin position="76"/>
        <end position="96"/>
    </location>
</feature>